<evidence type="ECO:0000256" key="1">
    <source>
        <dbReference type="SAM" id="MobiDB-lite"/>
    </source>
</evidence>
<dbReference type="Proteomes" id="UP000245124">
    <property type="component" value="Unassembled WGS sequence"/>
</dbReference>
<evidence type="ECO:0000313" key="2">
    <source>
        <dbReference type="EMBL" id="GBG18755.1"/>
    </source>
</evidence>
<evidence type="ECO:0000313" key="3">
    <source>
        <dbReference type="Proteomes" id="UP000245124"/>
    </source>
</evidence>
<name>A0A2R5FKE3_NOSCO</name>
<gene>
    <name evidence="2" type="ORF">NIES4072_24200</name>
</gene>
<feature type="region of interest" description="Disordered" evidence="1">
    <location>
        <begin position="1"/>
        <end position="50"/>
    </location>
</feature>
<protein>
    <submittedName>
        <fullName evidence="2">Uncharacterized protein</fullName>
    </submittedName>
</protein>
<comment type="caution">
    <text evidence="2">The sequence shown here is derived from an EMBL/GenBank/DDBJ whole genome shotgun (WGS) entry which is preliminary data.</text>
</comment>
<proteinExistence type="predicted"/>
<keyword evidence="3" id="KW-1185">Reference proteome</keyword>
<dbReference type="AlphaFoldDB" id="A0A2R5FKE3"/>
<organism evidence="2 3">
    <name type="scientific">Nostoc commune NIES-4072</name>
    <dbReference type="NCBI Taxonomy" id="2005467"/>
    <lineage>
        <taxon>Bacteria</taxon>
        <taxon>Bacillati</taxon>
        <taxon>Cyanobacteriota</taxon>
        <taxon>Cyanophyceae</taxon>
        <taxon>Nostocales</taxon>
        <taxon>Nostocaceae</taxon>
        <taxon>Nostoc</taxon>
    </lineage>
</organism>
<sequence>MMTQEKKFAKSQQKQYLPTQANNAPSLNLSDQKPLPKREPIKHSQSKWSN</sequence>
<dbReference type="RefSeq" id="WP_181373983.1">
    <property type="nucleotide sequence ID" value="NZ_BDUD01000001.1"/>
</dbReference>
<dbReference type="EMBL" id="BDUD01000001">
    <property type="protein sequence ID" value="GBG18755.1"/>
    <property type="molecule type" value="Genomic_DNA"/>
</dbReference>
<feature type="compositionally biased region" description="Polar residues" evidence="1">
    <location>
        <begin position="10"/>
        <end position="31"/>
    </location>
</feature>
<reference evidence="2 3" key="1">
    <citation type="submission" date="2017-06" db="EMBL/GenBank/DDBJ databases">
        <title>Genome sequencing of cyanobaciteial culture collection at National Institute for Environmental Studies (NIES).</title>
        <authorList>
            <person name="Hirose Y."/>
            <person name="Shimura Y."/>
            <person name="Fujisawa T."/>
            <person name="Nakamura Y."/>
            <person name="Kawachi M."/>
        </authorList>
    </citation>
    <scope>NUCLEOTIDE SEQUENCE [LARGE SCALE GENOMIC DNA]</scope>
    <source>
        <strain evidence="2 3">NIES-4072</strain>
    </source>
</reference>
<accession>A0A2R5FKE3</accession>